<name>A0A8H3FL66_9LECA</name>
<feature type="compositionally biased region" description="Polar residues" evidence="1">
    <location>
        <begin position="331"/>
        <end position="350"/>
    </location>
</feature>
<protein>
    <submittedName>
        <fullName evidence="2">Uncharacterized protein</fullName>
    </submittedName>
</protein>
<evidence type="ECO:0000313" key="3">
    <source>
        <dbReference type="Proteomes" id="UP000664169"/>
    </source>
</evidence>
<gene>
    <name evidence="2" type="ORF">GOMPHAMPRED_003972</name>
</gene>
<dbReference type="AlphaFoldDB" id="A0A8H3FL66"/>
<reference evidence="2" key="1">
    <citation type="submission" date="2021-03" db="EMBL/GenBank/DDBJ databases">
        <authorList>
            <person name="Tagirdzhanova G."/>
        </authorList>
    </citation>
    <scope>NUCLEOTIDE SEQUENCE</scope>
</reference>
<feature type="region of interest" description="Disordered" evidence="1">
    <location>
        <begin position="323"/>
        <end position="393"/>
    </location>
</feature>
<dbReference type="OrthoDB" id="5311681at2759"/>
<proteinExistence type="predicted"/>
<sequence>MIPLSEPADLARACRTCRMFYYMCLPNLYSHVKLKSYDHVRISPETARPEGCGMGSPFVMGLNALAIRPVAQYVKEFEVIGQYKEPGAEDYAGVGRVADGAMMANILVRAAIDRMPLLHTFNWSLNIKMLSVVWETLVQKNTLTTLKIKFPTERMPSPIYTVPAMPYLKSLTVYDIDPLCFPDNLQTLFHESLNIEYLTMHWSPRMRRERETSTNLHMYFGKIWSATKKMKLKSLAMQNLYCLGQQGNFLGIYDPAYLESMTAIDATGGADDDANVSFVVEPPKRLAPMPRLRALRGNKVSRPNCDGLKKMAPLQRYFLISGRELHDDRTPSNSRTGSVASPGSQISDSQRGGLFYDGPRSVVGTPQSHGEHRVSPPSVSGSNPFAAASTPSSMSDTPIINLGRDYIDNIFKHHGATLTHLLLLPQWRLTSKDIRMLTINCKKIEQLGMGLEDSSFDTLQSIIPNMRRLRALRILDPPANWAGMDGANGSPRAEDEWYEEKISDQTWQAGWDVLKWLGLGSQVFELLARERVSPIANDNSDNDDMDAEDSTRRRVVKRPLSAVREIDIWKLDKKTIVF</sequence>
<keyword evidence="3" id="KW-1185">Reference proteome</keyword>
<dbReference type="EMBL" id="CAJPDQ010000024">
    <property type="protein sequence ID" value="CAF9925800.1"/>
    <property type="molecule type" value="Genomic_DNA"/>
</dbReference>
<accession>A0A8H3FL66</accession>
<evidence type="ECO:0000256" key="1">
    <source>
        <dbReference type="SAM" id="MobiDB-lite"/>
    </source>
</evidence>
<comment type="caution">
    <text evidence="2">The sequence shown here is derived from an EMBL/GenBank/DDBJ whole genome shotgun (WGS) entry which is preliminary data.</text>
</comment>
<dbReference type="Proteomes" id="UP000664169">
    <property type="component" value="Unassembled WGS sequence"/>
</dbReference>
<organism evidence="2 3">
    <name type="scientific">Gomphillus americanus</name>
    <dbReference type="NCBI Taxonomy" id="1940652"/>
    <lineage>
        <taxon>Eukaryota</taxon>
        <taxon>Fungi</taxon>
        <taxon>Dikarya</taxon>
        <taxon>Ascomycota</taxon>
        <taxon>Pezizomycotina</taxon>
        <taxon>Lecanoromycetes</taxon>
        <taxon>OSLEUM clade</taxon>
        <taxon>Ostropomycetidae</taxon>
        <taxon>Ostropales</taxon>
        <taxon>Graphidaceae</taxon>
        <taxon>Gomphilloideae</taxon>
        <taxon>Gomphillus</taxon>
    </lineage>
</organism>
<evidence type="ECO:0000313" key="2">
    <source>
        <dbReference type="EMBL" id="CAF9925800.1"/>
    </source>
</evidence>
<feature type="compositionally biased region" description="Polar residues" evidence="1">
    <location>
        <begin position="377"/>
        <end position="393"/>
    </location>
</feature>